<keyword evidence="2" id="KW-0732">Signal</keyword>
<proteinExistence type="predicted"/>
<dbReference type="Pfam" id="PF06739">
    <property type="entry name" value="SBBP"/>
    <property type="match status" value="1"/>
</dbReference>
<sequence length="469" mass="47747">MFKYFVMASGVAATFAIGLQEAHAAPLLDWSSYYGGTGDEAGFDANFNLAGELVVVGVMSSNGFATAGAHKGSPSADDGFIAQIDPVTEMVNWHTYYGGTGTDRFRSVDHDSNDNVHAVGDTTSTTGVASAGGGSLSGSSDAMVVKFTSSGGRTWGRYFGGPSTETGEGVCVGSDGTVYMVGATNSSSAVATVNDTTYGGIQDGYLAKWSSAGVFQRATYIGGSSGTTTATGCAVDANGDVVVVGYTEANAGIATPTSQDPSYNGSGDAFVIKYDSSLTPLWGRYFGGTSLDRAEAVDVDEDGDVYVTGHTQSSSGLATNWDTILGGGHDAFVARFVSLNGNLVWSRYYGGSAIDELDDIEVVESSVYLSGWSTSTSGVTSVDSFDDIHGGGADCLFVILGNNGSTSHGSYIGGASTDNCMGVAAELGNAAVSGYTTGSSTGIATPGAIQTSFGGGFFPWDAIMAYITL</sequence>
<organism evidence="3 4">
    <name type="scientific">Nannocystis punicea</name>
    <dbReference type="NCBI Taxonomy" id="2995304"/>
    <lineage>
        <taxon>Bacteria</taxon>
        <taxon>Pseudomonadati</taxon>
        <taxon>Myxococcota</taxon>
        <taxon>Polyangia</taxon>
        <taxon>Nannocystales</taxon>
        <taxon>Nannocystaceae</taxon>
        <taxon>Nannocystis</taxon>
    </lineage>
</organism>
<protein>
    <submittedName>
        <fullName evidence="3">SBBP repeat-containing protein</fullName>
    </submittedName>
</protein>
<feature type="compositionally biased region" description="Low complexity" evidence="1">
    <location>
        <begin position="119"/>
        <end position="129"/>
    </location>
</feature>
<dbReference type="Proteomes" id="UP001164459">
    <property type="component" value="Chromosome"/>
</dbReference>
<evidence type="ECO:0000313" key="4">
    <source>
        <dbReference type="Proteomes" id="UP001164459"/>
    </source>
</evidence>
<gene>
    <name evidence="3" type="ORF">O0S08_41920</name>
</gene>
<dbReference type="PANTHER" id="PTHR35580">
    <property type="entry name" value="CELL SURFACE GLYCOPROTEIN (S-LAYER PROTEIN)-LIKE PROTEIN"/>
    <property type="match status" value="1"/>
</dbReference>
<feature type="region of interest" description="Disordered" evidence="1">
    <location>
        <begin position="119"/>
        <end position="138"/>
    </location>
</feature>
<evidence type="ECO:0000313" key="3">
    <source>
        <dbReference type="EMBL" id="WAS92778.1"/>
    </source>
</evidence>
<dbReference type="PANTHER" id="PTHR35580:SF1">
    <property type="entry name" value="PHYTASE-LIKE DOMAIN-CONTAINING PROTEIN"/>
    <property type="match status" value="1"/>
</dbReference>
<feature type="chain" id="PRO_5046447811" evidence="2">
    <location>
        <begin position="25"/>
        <end position="469"/>
    </location>
</feature>
<dbReference type="InterPro" id="IPR010620">
    <property type="entry name" value="SBBP_repeat"/>
</dbReference>
<dbReference type="RefSeq" id="WP_269035134.1">
    <property type="nucleotide sequence ID" value="NZ_CP114040.1"/>
</dbReference>
<reference evidence="3" key="1">
    <citation type="submission" date="2022-11" db="EMBL/GenBank/DDBJ databases">
        <title>Minimal conservation of predation-associated metabolite biosynthetic gene clusters underscores biosynthetic potential of Myxococcota including descriptions for ten novel species: Archangium lansinium sp. nov., Myxococcus landrumus sp. nov., Nannocystis bai.</title>
        <authorList>
            <person name="Ahearne A."/>
            <person name="Stevens C."/>
            <person name="Dowd S."/>
        </authorList>
    </citation>
    <scope>NUCLEOTIDE SEQUENCE</scope>
    <source>
        <strain evidence="3">Fl3</strain>
    </source>
</reference>
<feature type="signal peptide" evidence="2">
    <location>
        <begin position="1"/>
        <end position="24"/>
    </location>
</feature>
<accession>A0ABY7H0S3</accession>
<evidence type="ECO:0000256" key="2">
    <source>
        <dbReference type="SAM" id="SignalP"/>
    </source>
</evidence>
<name>A0ABY7H0S3_9BACT</name>
<keyword evidence="4" id="KW-1185">Reference proteome</keyword>
<evidence type="ECO:0000256" key="1">
    <source>
        <dbReference type="SAM" id="MobiDB-lite"/>
    </source>
</evidence>
<dbReference type="InterPro" id="IPR052918">
    <property type="entry name" value="Motility_Chemotaxis_Reg"/>
</dbReference>
<dbReference type="EMBL" id="CP114040">
    <property type="protein sequence ID" value="WAS92778.1"/>
    <property type="molecule type" value="Genomic_DNA"/>
</dbReference>